<gene>
    <name evidence="2" type="ORF">BECKTUN1418D_GA0071000_12882</name>
    <name evidence="3" type="ORF">BECKTUN1418E_GA0071001_11376</name>
    <name evidence="1" type="ORF">BECKTUN1418F_GA0071002_11416</name>
</gene>
<accession>A0A451AMH3</accession>
<evidence type="ECO:0000313" key="1">
    <source>
        <dbReference type="EMBL" id="VFK58333.1"/>
    </source>
</evidence>
<dbReference type="AlphaFoldDB" id="A0A451AMH3"/>
<organism evidence="3">
    <name type="scientific">Candidatus Kentrum sp. TUN</name>
    <dbReference type="NCBI Taxonomy" id="2126343"/>
    <lineage>
        <taxon>Bacteria</taxon>
        <taxon>Pseudomonadati</taxon>
        <taxon>Pseudomonadota</taxon>
        <taxon>Gammaproteobacteria</taxon>
        <taxon>Candidatus Kentrum</taxon>
    </lineage>
</organism>
<proteinExistence type="predicted"/>
<evidence type="ECO:0000313" key="2">
    <source>
        <dbReference type="EMBL" id="VFK64781.1"/>
    </source>
</evidence>
<dbReference type="EMBL" id="CAADFX010000288">
    <property type="protein sequence ID" value="VFK64781.1"/>
    <property type="molecule type" value="Genomic_DNA"/>
</dbReference>
<name>A0A451AMH3_9GAMM</name>
<dbReference type="EMBL" id="CAADFV010000137">
    <property type="protein sequence ID" value="VFK67215.1"/>
    <property type="molecule type" value="Genomic_DNA"/>
</dbReference>
<dbReference type="EMBL" id="CAADFY010000141">
    <property type="protein sequence ID" value="VFK58333.1"/>
    <property type="molecule type" value="Genomic_DNA"/>
</dbReference>
<sequence>MKLFFLDEVTNSAIWGSNSVRFRRNRLVLTIDEKEIRSRTCLPSLWEGLYSNVSEKQKS</sequence>
<reference evidence="3" key="1">
    <citation type="submission" date="2019-02" db="EMBL/GenBank/DDBJ databases">
        <authorList>
            <person name="Gruber-Vodicka R. H."/>
            <person name="Seah K. B. B."/>
        </authorList>
    </citation>
    <scope>NUCLEOTIDE SEQUENCE</scope>
    <source>
        <strain evidence="2">BECK_BY1</strain>
        <strain evidence="3">BECK_BY2</strain>
        <strain evidence="1">BECK_BY3</strain>
    </source>
</reference>
<protein>
    <submittedName>
        <fullName evidence="3">Uncharacterized protein</fullName>
    </submittedName>
</protein>
<evidence type="ECO:0000313" key="3">
    <source>
        <dbReference type="EMBL" id="VFK67215.1"/>
    </source>
</evidence>